<dbReference type="AlphaFoldDB" id="A0A7C5UW06"/>
<protein>
    <submittedName>
        <fullName evidence="1">Uncharacterized protein</fullName>
    </submittedName>
</protein>
<comment type="caution">
    <text evidence="1">The sequence shown here is derived from an EMBL/GenBank/DDBJ whole genome shotgun (WGS) entry which is preliminary data.</text>
</comment>
<gene>
    <name evidence="1" type="ORF">ENL47_00255</name>
</gene>
<dbReference type="EMBL" id="DRUB01000004">
    <property type="protein sequence ID" value="HHR95284.1"/>
    <property type="molecule type" value="Genomic_DNA"/>
</dbReference>
<accession>A0A7C5UW06</accession>
<evidence type="ECO:0000313" key="1">
    <source>
        <dbReference type="EMBL" id="HHR95284.1"/>
    </source>
</evidence>
<reference evidence="1" key="1">
    <citation type="journal article" date="2020" name="mSystems">
        <title>Genome- and Community-Level Interaction Insights into Carbon Utilization and Element Cycling Functions of Hydrothermarchaeota in Hydrothermal Sediment.</title>
        <authorList>
            <person name="Zhou Z."/>
            <person name="Liu Y."/>
            <person name="Xu W."/>
            <person name="Pan J."/>
            <person name="Luo Z.H."/>
            <person name="Li M."/>
        </authorList>
    </citation>
    <scope>NUCLEOTIDE SEQUENCE [LARGE SCALE GENOMIC DNA]</scope>
    <source>
        <strain evidence="1">SpSt-1</strain>
    </source>
</reference>
<proteinExistence type="predicted"/>
<name>A0A7C5UW06_9CREN</name>
<sequence length="77" mass="8389">MISLAISSSIVVAESPYIPGRSIKHISLPLYVVFPTLMLTVVPGKLAIWEISPVILVNSVDFPTFGCARIDTTMSHF</sequence>
<organism evidence="1">
    <name type="scientific">Ignisphaera aggregans</name>
    <dbReference type="NCBI Taxonomy" id="334771"/>
    <lineage>
        <taxon>Archaea</taxon>
        <taxon>Thermoproteota</taxon>
        <taxon>Thermoprotei</taxon>
        <taxon>Desulfurococcales</taxon>
        <taxon>Desulfurococcaceae</taxon>
        <taxon>Ignisphaera</taxon>
    </lineage>
</organism>